<dbReference type="PANTHER" id="PTHR20338">
    <property type="entry name" value="NUCLEAR RESPIRATORY FACTOR 1"/>
    <property type="match status" value="1"/>
</dbReference>
<name>A0A7J7JQD3_BUGNE</name>
<sequence>MLKYSTGRSKPGWGKQEFRPTWWPSDVPWENIRCDVRSEMQKKQMSWTTALRAIIRNCYKHHGREDLLPMLDDVAPTVPSPYVMQTINNPDGTLALIQIDTSGSQLAENSEIITLGDGTQAAVVRALPCDDLEEIHGQHIGGTVTEATLSADGTITLPDGSTISHSDGMVQLPVSMYNGTIMVGGIDHEANSITMSQPKSESNHIPPPSTHTVEIS</sequence>
<evidence type="ECO:0000256" key="4">
    <source>
        <dbReference type="ARBA" id="ARBA00023125"/>
    </source>
</evidence>
<evidence type="ECO:0000256" key="6">
    <source>
        <dbReference type="ARBA" id="ARBA00023242"/>
    </source>
</evidence>
<dbReference type="GO" id="GO:0003700">
    <property type="term" value="F:DNA-binding transcription factor activity"/>
    <property type="evidence" value="ECO:0007669"/>
    <property type="project" value="InterPro"/>
</dbReference>
<keyword evidence="3" id="KW-0805">Transcription regulation</keyword>
<keyword evidence="4" id="KW-0238">DNA-binding</keyword>
<comment type="similarity">
    <text evidence="2">Belongs to the NRF1/Ewg family.</text>
</comment>
<dbReference type="GO" id="GO:0003677">
    <property type="term" value="F:DNA binding"/>
    <property type="evidence" value="ECO:0007669"/>
    <property type="project" value="UniProtKB-KW"/>
</dbReference>
<evidence type="ECO:0000256" key="3">
    <source>
        <dbReference type="ARBA" id="ARBA00023015"/>
    </source>
</evidence>
<accession>A0A7J7JQD3</accession>
<dbReference type="EMBL" id="VXIV02001936">
    <property type="protein sequence ID" value="KAF6028572.1"/>
    <property type="molecule type" value="Genomic_DNA"/>
</dbReference>
<reference evidence="9" key="1">
    <citation type="submission" date="2020-06" db="EMBL/GenBank/DDBJ databases">
        <title>Draft genome of Bugula neritina, a colonial animal packing powerful symbionts and potential medicines.</title>
        <authorList>
            <person name="Rayko M."/>
        </authorList>
    </citation>
    <scope>NUCLEOTIDE SEQUENCE [LARGE SCALE GENOMIC DNA]</scope>
    <source>
        <strain evidence="9">Kwan_BN1</strain>
    </source>
</reference>
<keyword evidence="5" id="KW-0804">Transcription</keyword>
<evidence type="ECO:0000256" key="2">
    <source>
        <dbReference type="ARBA" id="ARBA00005713"/>
    </source>
</evidence>
<comment type="caution">
    <text evidence="9">The sequence shown here is derived from an EMBL/GenBank/DDBJ whole genome shotgun (WGS) entry which is preliminary data.</text>
</comment>
<feature type="domain" description="Nuclear respiratory factor 1 NLS/DNA-binding dimerisation" evidence="8">
    <location>
        <begin position="1"/>
        <end position="70"/>
    </location>
</feature>
<evidence type="ECO:0000256" key="1">
    <source>
        <dbReference type="ARBA" id="ARBA00004123"/>
    </source>
</evidence>
<dbReference type="Proteomes" id="UP000593567">
    <property type="component" value="Unassembled WGS sequence"/>
</dbReference>
<dbReference type="OrthoDB" id="10031051at2759"/>
<dbReference type="AlphaFoldDB" id="A0A7J7JQD3"/>
<proteinExistence type="inferred from homology"/>
<protein>
    <submittedName>
        <fullName evidence="9">NRF1</fullName>
    </submittedName>
</protein>
<organism evidence="9 10">
    <name type="scientific">Bugula neritina</name>
    <name type="common">Brown bryozoan</name>
    <name type="synonym">Sertularia neritina</name>
    <dbReference type="NCBI Taxonomy" id="10212"/>
    <lineage>
        <taxon>Eukaryota</taxon>
        <taxon>Metazoa</taxon>
        <taxon>Spiralia</taxon>
        <taxon>Lophotrochozoa</taxon>
        <taxon>Bryozoa</taxon>
        <taxon>Gymnolaemata</taxon>
        <taxon>Cheilostomatida</taxon>
        <taxon>Flustrina</taxon>
        <taxon>Buguloidea</taxon>
        <taxon>Bugulidae</taxon>
        <taxon>Bugula</taxon>
    </lineage>
</organism>
<dbReference type="InterPro" id="IPR019525">
    <property type="entry name" value="Nrf1_NLS/DNA-bd_dimer"/>
</dbReference>
<keyword evidence="6" id="KW-0539">Nucleus</keyword>
<dbReference type="Pfam" id="PF10491">
    <property type="entry name" value="Nrf1_DNA-bind"/>
    <property type="match status" value="1"/>
</dbReference>
<feature type="region of interest" description="Disordered" evidence="7">
    <location>
        <begin position="195"/>
        <end position="216"/>
    </location>
</feature>
<dbReference type="GO" id="GO:0006357">
    <property type="term" value="P:regulation of transcription by RNA polymerase II"/>
    <property type="evidence" value="ECO:0007669"/>
    <property type="project" value="InterPro"/>
</dbReference>
<evidence type="ECO:0000259" key="8">
    <source>
        <dbReference type="Pfam" id="PF10491"/>
    </source>
</evidence>
<gene>
    <name evidence="9" type="ORF">EB796_013111</name>
</gene>
<dbReference type="InterPro" id="IPR039142">
    <property type="entry name" value="NRF1/Ewg"/>
</dbReference>
<evidence type="ECO:0000256" key="7">
    <source>
        <dbReference type="SAM" id="MobiDB-lite"/>
    </source>
</evidence>
<evidence type="ECO:0000313" key="10">
    <source>
        <dbReference type="Proteomes" id="UP000593567"/>
    </source>
</evidence>
<dbReference type="GO" id="GO:0005634">
    <property type="term" value="C:nucleus"/>
    <property type="evidence" value="ECO:0007669"/>
    <property type="project" value="UniProtKB-SubCell"/>
</dbReference>
<evidence type="ECO:0000313" key="9">
    <source>
        <dbReference type="EMBL" id="KAF6028572.1"/>
    </source>
</evidence>
<evidence type="ECO:0000256" key="5">
    <source>
        <dbReference type="ARBA" id="ARBA00023163"/>
    </source>
</evidence>
<comment type="subcellular location">
    <subcellularLocation>
        <location evidence="1">Nucleus</location>
    </subcellularLocation>
</comment>
<keyword evidence="10" id="KW-1185">Reference proteome</keyword>